<comment type="subcellular location">
    <subcellularLocation>
        <location evidence="1">Membrane</location>
        <topology evidence="1">Multi-pass membrane protein</topology>
    </subcellularLocation>
</comment>
<dbReference type="InterPro" id="IPR012506">
    <property type="entry name" value="TMEM86B-like"/>
</dbReference>
<dbReference type="AlphaFoldDB" id="A0A7K3LID3"/>
<evidence type="ECO:0000313" key="7">
    <source>
        <dbReference type="Proteomes" id="UP000466307"/>
    </source>
</evidence>
<keyword evidence="3" id="KW-0812">Transmembrane</keyword>
<reference evidence="6 7" key="1">
    <citation type="submission" date="2020-01" db="EMBL/GenBank/DDBJ databases">
        <title>Investigation of new actinobacteria for the biodesulphurisation of diesel fuel.</title>
        <authorList>
            <person name="Athi Narayanan S.M."/>
        </authorList>
    </citation>
    <scope>NUCLEOTIDE SEQUENCE [LARGE SCALE GENOMIC DNA]</scope>
    <source>
        <strain evidence="6 7">213E</strain>
    </source>
</reference>
<evidence type="ECO:0000256" key="5">
    <source>
        <dbReference type="ARBA" id="ARBA00023136"/>
    </source>
</evidence>
<evidence type="ECO:0000256" key="3">
    <source>
        <dbReference type="ARBA" id="ARBA00022692"/>
    </source>
</evidence>
<evidence type="ECO:0000313" key="6">
    <source>
        <dbReference type="EMBL" id="NDK88025.1"/>
    </source>
</evidence>
<evidence type="ECO:0000256" key="1">
    <source>
        <dbReference type="ARBA" id="ARBA00004141"/>
    </source>
</evidence>
<dbReference type="EMBL" id="JAADZU010000001">
    <property type="protein sequence ID" value="NDK88025.1"/>
    <property type="molecule type" value="Genomic_DNA"/>
</dbReference>
<keyword evidence="7" id="KW-1185">Reference proteome</keyword>
<evidence type="ECO:0000256" key="2">
    <source>
        <dbReference type="ARBA" id="ARBA00007375"/>
    </source>
</evidence>
<comment type="caution">
    <text evidence="6">The sequence shown here is derived from an EMBL/GenBank/DDBJ whole genome shotgun (WGS) entry which is preliminary data.</text>
</comment>
<dbReference type="Pfam" id="PF07947">
    <property type="entry name" value="YhhN"/>
    <property type="match status" value="1"/>
</dbReference>
<proteinExistence type="inferred from homology"/>
<organism evidence="6 7">
    <name type="scientific">Gordonia desulfuricans</name>
    <dbReference type="NCBI Taxonomy" id="89051"/>
    <lineage>
        <taxon>Bacteria</taxon>
        <taxon>Bacillati</taxon>
        <taxon>Actinomycetota</taxon>
        <taxon>Actinomycetes</taxon>
        <taxon>Mycobacteriales</taxon>
        <taxon>Gordoniaceae</taxon>
        <taxon>Gordonia</taxon>
    </lineage>
</organism>
<keyword evidence="4" id="KW-1133">Transmembrane helix</keyword>
<dbReference type="Proteomes" id="UP000466307">
    <property type="component" value="Unassembled WGS sequence"/>
</dbReference>
<comment type="similarity">
    <text evidence="2">Belongs to the TMEM86 family.</text>
</comment>
<evidence type="ECO:0000256" key="4">
    <source>
        <dbReference type="ARBA" id="ARBA00022989"/>
    </source>
</evidence>
<protein>
    <submittedName>
        <fullName evidence="6">Lysoplasmalogenase</fullName>
    </submittedName>
</protein>
<sequence length="207" mass="22372">MLLVAGAAARGWRDRSVLDNTLLATAIGTSMIGDRAMLLEEFSPVESDDEVRRRPVSAPLTAKDSRLAWGATFFAGAQLSYCALMARRGARIRGRSLAPRMAALGESAAIVAYHRPRLLPVLGPYGNTLATMSALAADLDHRGDPSGRQLRIGGLLFLASDLTILNRRHLIDHPTLRIAGEVWVLASYFTAQALLIDGLSKETRPGR</sequence>
<keyword evidence="5" id="KW-0472">Membrane</keyword>
<gene>
    <name evidence="6" type="ORF">GYA93_00285</name>
</gene>
<name>A0A7K3LID3_9ACTN</name>
<dbReference type="GO" id="GO:0016020">
    <property type="term" value="C:membrane"/>
    <property type="evidence" value="ECO:0007669"/>
    <property type="project" value="UniProtKB-SubCell"/>
</dbReference>
<accession>A0A7K3LID3</accession>